<dbReference type="RefSeq" id="WP_249295372.1">
    <property type="nucleotide sequence ID" value="NZ_JACRSV010000003.1"/>
</dbReference>
<sequence>MQKIKKLDIIQKINEKYTVEIMKTTVKKRKRDKPFENNYNTDKTFPQVFHIKW</sequence>
<proteinExistence type="predicted"/>
<comment type="caution">
    <text evidence="1">The sequence shown here is derived from an EMBL/GenBank/DDBJ whole genome shotgun (WGS) entry which is preliminary data.</text>
</comment>
<evidence type="ECO:0000313" key="2">
    <source>
        <dbReference type="Proteomes" id="UP000610760"/>
    </source>
</evidence>
<dbReference type="AlphaFoldDB" id="A0A926I393"/>
<reference evidence="1" key="1">
    <citation type="submission" date="2020-08" db="EMBL/GenBank/DDBJ databases">
        <title>Genome public.</title>
        <authorList>
            <person name="Liu C."/>
            <person name="Sun Q."/>
        </authorList>
    </citation>
    <scope>NUCLEOTIDE SEQUENCE</scope>
    <source>
        <strain evidence="1">NSJ-33</strain>
    </source>
</reference>
<keyword evidence="2" id="KW-1185">Reference proteome</keyword>
<protein>
    <submittedName>
        <fullName evidence="1">Uncharacterized protein</fullName>
    </submittedName>
</protein>
<evidence type="ECO:0000313" key="1">
    <source>
        <dbReference type="EMBL" id="MBC8560368.1"/>
    </source>
</evidence>
<dbReference type="EMBL" id="JACRSV010000003">
    <property type="protein sequence ID" value="MBC8560368.1"/>
    <property type="molecule type" value="Genomic_DNA"/>
</dbReference>
<name>A0A926I393_9FIRM</name>
<gene>
    <name evidence="1" type="ORF">H8710_09875</name>
</gene>
<accession>A0A926I393</accession>
<dbReference type="Proteomes" id="UP000610760">
    <property type="component" value="Unassembled WGS sequence"/>
</dbReference>
<organism evidence="1 2">
    <name type="scientific">Fumia xinanensis</name>
    <dbReference type="NCBI Taxonomy" id="2763659"/>
    <lineage>
        <taxon>Bacteria</taxon>
        <taxon>Bacillati</taxon>
        <taxon>Bacillota</taxon>
        <taxon>Clostridia</taxon>
        <taxon>Eubacteriales</taxon>
        <taxon>Oscillospiraceae</taxon>
        <taxon>Fumia</taxon>
    </lineage>
</organism>